<name>K2N2L1_TRYCR</name>
<dbReference type="EMBL" id="AHKC01014831">
    <property type="protein sequence ID" value="EKF28811.1"/>
    <property type="molecule type" value="Genomic_DNA"/>
</dbReference>
<evidence type="ECO:0000256" key="2">
    <source>
        <dbReference type="SAM" id="SignalP"/>
    </source>
</evidence>
<feature type="chain" id="PRO_5003861727" evidence="2">
    <location>
        <begin position="29"/>
        <end position="299"/>
    </location>
</feature>
<sequence>MAMMMTGRVLLVCALCVLWCSGAGWAYARDLDSNALGGCMASGGFGENTSCLPSGCNTSASALSLWSALPATVMQANANEEEGEGSPDEVNSLSSSVNSAGGGGGGSGGGSGPSVGGDGASGSRGRAGATPEISTLNPPTFAGVSSRRSEGETGTTDGVLSNTMGKPKKEVQLPEETGTKNISPLSGHAAGAPNTGAQHQNPVTGGAQSVGNAAMLSSNSQASLREKTRENGESMGHETKDVSEGQHKQPADSGKALAGLSNAKTPEAETQRPKTASANEKNDSRNTNVSTTLPDAKEG</sequence>
<evidence type="ECO:0000313" key="3">
    <source>
        <dbReference type="EMBL" id="EKF28811.1"/>
    </source>
</evidence>
<reference evidence="3 4" key="1">
    <citation type="journal article" date="2012" name="BMC Genomics">
        <title>Comparative genomic analysis of human infective Trypanosoma cruzi lineages with the bat-restricted subspecies T. cruzi marinkellei.</title>
        <authorList>
            <person name="Franzen O."/>
            <person name="Talavera-Lopez C."/>
            <person name="Ochaya S."/>
            <person name="Butler C.E."/>
            <person name="Messenger L.A."/>
            <person name="Lewis M.D."/>
            <person name="Llewellyn M.S."/>
            <person name="Marinkelle C.J."/>
            <person name="Tyler K.M."/>
            <person name="Miles M.A."/>
            <person name="Andersson B."/>
        </authorList>
    </citation>
    <scope>NUCLEOTIDE SEQUENCE [LARGE SCALE GENOMIC DNA]</scope>
    <source>
        <strain evidence="3 4">B7</strain>
    </source>
</reference>
<gene>
    <name evidence="3" type="ORF">MOQ_007428</name>
</gene>
<feature type="compositionally biased region" description="Polar residues" evidence="1">
    <location>
        <begin position="195"/>
        <end position="223"/>
    </location>
</feature>
<evidence type="ECO:0000256" key="1">
    <source>
        <dbReference type="SAM" id="MobiDB-lite"/>
    </source>
</evidence>
<evidence type="ECO:0000313" key="4">
    <source>
        <dbReference type="Proteomes" id="UP000007350"/>
    </source>
</evidence>
<feature type="compositionally biased region" description="Polar residues" evidence="1">
    <location>
        <begin position="152"/>
        <end position="164"/>
    </location>
</feature>
<feature type="region of interest" description="Disordered" evidence="1">
    <location>
        <begin position="79"/>
        <end position="299"/>
    </location>
</feature>
<protein>
    <submittedName>
        <fullName evidence="3">Mucin-associated surface protein (MASP), putative</fullName>
    </submittedName>
</protein>
<feature type="signal peptide" evidence="2">
    <location>
        <begin position="1"/>
        <end position="28"/>
    </location>
</feature>
<feature type="compositionally biased region" description="Polar residues" evidence="1">
    <location>
        <begin position="273"/>
        <end position="293"/>
    </location>
</feature>
<feature type="compositionally biased region" description="Basic and acidic residues" evidence="1">
    <location>
        <begin position="224"/>
        <end position="250"/>
    </location>
</feature>
<comment type="caution">
    <text evidence="3">The sequence shown here is derived from an EMBL/GenBank/DDBJ whole genome shotgun (WGS) entry which is preliminary data.</text>
</comment>
<organism evidence="3 4">
    <name type="scientific">Trypanosoma cruzi marinkellei</name>
    <dbReference type="NCBI Taxonomy" id="85056"/>
    <lineage>
        <taxon>Eukaryota</taxon>
        <taxon>Discoba</taxon>
        <taxon>Euglenozoa</taxon>
        <taxon>Kinetoplastea</taxon>
        <taxon>Metakinetoplastina</taxon>
        <taxon>Trypanosomatida</taxon>
        <taxon>Trypanosomatidae</taxon>
        <taxon>Trypanosoma</taxon>
        <taxon>Schizotrypanum</taxon>
    </lineage>
</organism>
<dbReference type="Proteomes" id="UP000007350">
    <property type="component" value="Unassembled WGS sequence"/>
</dbReference>
<proteinExistence type="predicted"/>
<feature type="non-terminal residue" evidence="3">
    <location>
        <position position="299"/>
    </location>
</feature>
<keyword evidence="4" id="KW-1185">Reference proteome</keyword>
<keyword evidence="2" id="KW-0732">Signal</keyword>
<dbReference type="AlphaFoldDB" id="K2N2L1"/>
<accession>K2N2L1</accession>
<feature type="compositionally biased region" description="Gly residues" evidence="1">
    <location>
        <begin position="100"/>
        <end position="122"/>
    </location>
</feature>